<feature type="transmembrane region" description="Helical" evidence="7">
    <location>
        <begin position="203"/>
        <end position="222"/>
    </location>
</feature>
<evidence type="ECO:0000256" key="4">
    <source>
        <dbReference type="ARBA" id="ARBA00022692"/>
    </source>
</evidence>
<feature type="transmembrane region" description="Helical" evidence="7">
    <location>
        <begin position="16"/>
        <end position="38"/>
    </location>
</feature>
<organism evidence="9 10">
    <name type="scientific">Aquicoccus porphyridii</name>
    <dbReference type="NCBI Taxonomy" id="1852029"/>
    <lineage>
        <taxon>Bacteria</taxon>
        <taxon>Pseudomonadati</taxon>
        <taxon>Pseudomonadota</taxon>
        <taxon>Alphaproteobacteria</taxon>
        <taxon>Rhodobacterales</taxon>
        <taxon>Paracoccaceae</taxon>
        <taxon>Aquicoccus</taxon>
    </lineage>
</organism>
<dbReference type="Proteomes" id="UP000325291">
    <property type="component" value="Unassembled WGS sequence"/>
</dbReference>
<feature type="transmembrane region" description="Helical" evidence="7">
    <location>
        <begin position="81"/>
        <end position="105"/>
    </location>
</feature>
<dbReference type="GO" id="GO:0055085">
    <property type="term" value="P:transmembrane transport"/>
    <property type="evidence" value="ECO:0007669"/>
    <property type="project" value="InterPro"/>
</dbReference>
<evidence type="ECO:0000256" key="1">
    <source>
        <dbReference type="ARBA" id="ARBA00004651"/>
    </source>
</evidence>
<dbReference type="InterPro" id="IPR000515">
    <property type="entry name" value="MetI-like"/>
</dbReference>
<dbReference type="InterPro" id="IPR025966">
    <property type="entry name" value="OppC_N"/>
</dbReference>
<dbReference type="InterPro" id="IPR050366">
    <property type="entry name" value="BP-dependent_transpt_permease"/>
</dbReference>
<dbReference type="Pfam" id="PF00528">
    <property type="entry name" value="BPD_transp_1"/>
    <property type="match status" value="1"/>
</dbReference>
<keyword evidence="5 7" id="KW-1133">Transmembrane helix</keyword>
<feature type="transmembrane region" description="Helical" evidence="7">
    <location>
        <begin position="242"/>
        <end position="268"/>
    </location>
</feature>
<evidence type="ECO:0000256" key="5">
    <source>
        <dbReference type="ARBA" id="ARBA00022989"/>
    </source>
</evidence>
<dbReference type="InterPro" id="IPR035906">
    <property type="entry name" value="MetI-like_sf"/>
</dbReference>
<keyword evidence="3" id="KW-1003">Cell membrane</keyword>
<accession>A0A5A9YYT0</accession>
<evidence type="ECO:0000256" key="3">
    <source>
        <dbReference type="ARBA" id="ARBA00022475"/>
    </source>
</evidence>
<proteinExistence type="inferred from homology"/>
<keyword evidence="10" id="KW-1185">Reference proteome</keyword>
<feature type="domain" description="ABC transmembrane type-1" evidence="8">
    <location>
        <begin position="77"/>
        <end position="265"/>
    </location>
</feature>
<evidence type="ECO:0000259" key="8">
    <source>
        <dbReference type="PROSITE" id="PS50928"/>
    </source>
</evidence>
<protein>
    <submittedName>
        <fullName evidence="9">ABC transporter permease</fullName>
    </submittedName>
</protein>
<evidence type="ECO:0000313" key="10">
    <source>
        <dbReference type="Proteomes" id="UP000325291"/>
    </source>
</evidence>
<dbReference type="Pfam" id="PF12911">
    <property type="entry name" value="OppC_N"/>
    <property type="match status" value="1"/>
</dbReference>
<dbReference type="EMBL" id="VINQ01000020">
    <property type="protein sequence ID" value="KAA0910019.1"/>
    <property type="molecule type" value="Genomic_DNA"/>
</dbReference>
<comment type="similarity">
    <text evidence="7">Belongs to the binding-protein-dependent transport system permease family.</text>
</comment>
<keyword evidence="4 7" id="KW-0812">Transmembrane</keyword>
<dbReference type="CDD" id="cd06261">
    <property type="entry name" value="TM_PBP2"/>
    <property type="match status" value="1"/>
</dbReference>
<dbReference type="PROSITE" id="PS50928">
    <property type="entry name" value="ABC_TM1"/>
    <property type="match status" value="1"/>
</dbReference>
<comment type="caution">
    <text evidence="9">The sequence shown here is derived from an EMBL/GenBank/DDBJ whole genome shotgun (WGS) entry which is preliminary data.</text>
</comment>
<evidence type="ECO:0000256" key="7">
    <source>
        <dbReference type="RuleBase" id="RU363032"/>
    </source>
</evidence>
<dbReference type="AlphaFoldDB" id="A0A5A9YYT0"/>
<dbReference type="Gene3D" id="1.10.3720.10">
    <property type="entry name" value="MetI-like"/>
    <property type="match status" value="1"/>
</dbReference>
<evidence type="ECO:0000313" key="9">
    <source>
        <dbReference type="EMBL" id="KAA0910019.1"/>
    </source>
</evidence>
<keyword evidence="6 7" id="KW-0472">Membrane</keyword>
<reference evidence="9 10" key="1">
    <citation type="submission" date="2019-07" db="EMBL/GenBank/DDBJ databases">
        <title>Aquicoccus porphyridii gen. nov., sp. nov., isolated from a small marine red alga, Porphyridium marinum.</title>
        <authorList>
            <person name="Liu L."/>
        </authorList>
    </citation>
    <scope>NUCLEOTIDE SEQUENCE [LARGE SCALE GENOMIC DNA]</scope>
    <source>
        <strain evidence="9 10">L1 8-17</strain>
    </source>
</reference>
<feature type="transmembrane region" description="Helical" evidence="7">
    <location>
        <begin position="111"/>
        <end position="134"/>
    </location>
</feature>
<dbReference type="SUPFAM" id="SSF161098">
    <property type="entry name" value="MetI-like"/>
    <property type="match status" value="1"/>
</dbReference>
<keyword evidence="2 7" id="KW-0813">Transport</keyword>
<evidence type="ECO:0000256" key="6">
    <source>
        <dbReference type="ARBA" id="ARBA00023136"/>
    </source>
</evidence>
<dbReference type="PANTHER" id="PTHR43386:SF6">
    <property type="entry name" value="ABC TRANSPORTER PERMEASE PROTEIN"/>
    <property type="match status" value="1"/>
</dbReference>
<dbReference type="PANTHER" id="PTHR43386">
    <property type="entry name" value="OLIGOPEPTIDE TRANSPORT SYSTEM PERMEASE PROTEIN APPC"/>
    <property type="match status" value="1"/>
</dbReference>
<dbReference type="GO" id="GO:0005886">
    <property type="term" value="C:plasma membrane"/>
    <property type="evidence" value="ECO:0007669"/>
    <property type="project" value="UniProtKB-SubCell"/>
</dbReference>
<sequence length="279" mass="30013">MLSLTQTQRMLRHNRAAAIGLVILILFVLVAIFADLIAPYPPSAANSIDRLQGPSTAHWFGTDQHGRDVLSRVVVGTRSSIIVGFGATVATLLLGTVIGLLSGYFRVLDWVLMRIIDGLMAIPAILLAIALMAISRPSLFNVIVAIAIADSPRTARLVRSIVMSTRGALHVDAARLAGIGHVKIMLKHLLPGTFGALAVKGTYVFASAIIVEAVLSFLGLGLPPTVPSWGNIIAEGRLYFQIYPHMVLFPAVILSVLVLSINMVGDALRDLLDPRMKWE</sequence>
<comment type="subcellular location">
    <subcellularLocation>
        <location evidence="1 7">Cell membrane</location>
        <topology evidence="1 7">Multi-pass membrane protein</topology>
    </subcellularLocation>
</comment>
<name>A0A5A9YYT0_9RHOB</name>
<evidence type="ECO:0000256" key="2">
    <source>
        <dbReference type="ARBA" id="ARBA00022448"/>
    </source>
</evidence>
<gene>
    <name evidence="9" type="ORF">FLO80_18750</name>
</gene>